<accession>A0A9W4MM14</accession>
<keyword evidence="4" id="KW-0378">Hydrolase</keyword>
<feature type="compositionally biased region" description="Low complexity" evidence="6">
    <location>
        <begin position="1364"/>
        <end position="1374"/>
    </location>
</feature>
<feature type="compositionally biased region" description="Basic and acidic residues" evidence="6">
    <location>
        <begin position="1434"/>
        <end position="1446"/>
    </location>
</feature>
<dbReference type="Gene3D" id="3.40.50.300">
    <property type="entry name" value="P-loop containing nucleotide triphosphate hydrolases"/>
    <property type="match status" value="1"/>
</dbReference>
<dbReference type="InterPro" id="IPR038718">
    <property type="entry name" value="SNF2-like_sf"/>
</dbReference>
<organism evidence="8 9">
    <name type="scientific">Penicillium olsonii</name>
    <dbReference type="NCBI Taxonomy" id="99116"/>
    <lineage>
        <taxon>Eukaryota</taxon>
        <taxon>Fungi</taxon>
        <taxon>Dikarya</taxon>
        <taxon>Ascomycota</taxon>
        <taxon>Pezizomycotina</taxon>
        <taxon>Eurotiomycetes</taxon>
        <taxon>Eurotiomycetidae</taxon>
        <taxon>Eurotiales</taxon>
        <taxon>Aspergillaceae</taxon>
        <taxon>Penicillium</taxon>
    </lineage>
</organism>
<keyword evidence="1" id="KW-0489">Methyltransferase</keyword>
<keyword evidence="9" id="KW-1185">Reference proteome</keyword>
<dbReference type="CDD" id="cd18793">
    <property type="entry name" value="SF2_C_SNF"/>
    <property type="match status" value="1"/>
</dbReference>
<feature type="compositionally biased region" description="Low complexity" evidence="6">
    <location>
        <begin position="1417"/>
        <end position="1430"/>
    </location>
</feature>
<dbReference type="GO" id="GO:0032259">
    <property type="term" value="P:methylation"/>
    <property type="evidence" value="ECO:0007669"/>
    <property type="project" value="UniProtKB-KW"/>
</dbReference>
<evidence type="ECO:0000256" key="6">
    <source>
        <dbReference type="SAM" id="MobiDB-lite"/>
    </source>
</evidence>
<dbReference type="Pfam" id="PF00176">
    <property type="entry name" value="SNF2-rel_dom"/>
    <property type="match status" value="1"/>
</dbReference>
<feature type="compositionally biased region" description="Acidic residues" evidence="6">
    <location>
        <begin position="1375"/>
        <end position="1388"/>
    </location>
</feature>
<evidence type="ECO:0000256" key="3">
    <source>
        <dbReference type="ARBA" id="ARBA00022741"/>
    </source>
</evidence>
<gene>
    <name evidence="8" type="ORF">POLS_LOCUS823</name>
</gene>
<dbReference type="SUPFAM" id="SSF53335">
    <property type="entry name" value="S-adenosyl-L-methionine-dependent methyltransferases"/>
    <property type="match status" value="1"/>
</dbReference>
<dbReference type="GO" id="GO:0005524">
    <property type="term" value="F:ATP binding"/>
    <property type="evidence" value="ECO:0007669"/>
    <property type="project" value="UniProtKB-KW"/>
</dbReference>
<feature type="domain" description="Helicase ATP-binding" evidence="7">
    <location>
        <begin position="1110"/>
        <end position="1536"/>
    </location>
</feature>
<feature type="region of interest" description="Disordered" evidence="6">
    <location>
        <begin position="1349"/>
        <end position="1446"/>
    </location>
</feature>
<dbReference type="InterPro" id="IPR000330">
    <property type="entry name" value="SNF2_N"/>
</dbReference>
<dbReference type="Gene3D" id="3.40.50.150">
    <property type="entry name" value="Vaccinia Virus protein VP39"/>
    <property type="match status" value="1"/>
</dbReference>
<dbReference type="InterPro" id="IPR014001">
    <property type="entry name" value="Helicase_ATP-bd"/>
</dbReference>
<dbReference type="Pfam" id="PF00145">
    <property type="entry name" value="DNA_methylase"/>
    <property type="match status" value="1"/>
</dbReference>
<name>A0A9W4MM14_PENOL</name>
<dbReference type="GO" id="GO:0005634">
    <property type="term" value="C:nucleus"/>
    <property type="evidence" value="ECO:0007669"/>
    <property type="project" value="TreeGrafter"/>
</dbReference>
<keyword evidence="5" id="KW-0067">ATP-binding</keyword>
<dbReference type="GO" id="GO:0008168">
    <property type="term" value="F:methyltransferase activity"/>
    <property type="evidence" value="ECO:0007669"/>
    <property type="project" value="UniProtKB-KW"/>
</dbReference>
<protein>
    <recommendedName>
        <fullName evidence="7">Helicase ATP-binding domain-containing protein</fullName>
    </recommendedName>
</protein>
<dbReference type="SMART" id="SM00487">
    <property type="entry name" value="DEXDc"/>
    <property type="match status" value="1"/>
</dbReference>
<evidence type="ECO:0000313" key="8">
    <source>
        <dbReference type="EMBL" id="CAG7963452.1"/>
    </source>
</evidence>
<keyword evidence="2" id="KW-0808">Transferase</keyword>
<dbReference type="InterPro" id="IPR027417">
    <property type="entry name" value="P-loop_NTPase"/>
</dbReference>
<dbReference type="SUPFAM" id="SSF52540">
    <property type="entry name" value="P-loop containing nucleoside triphosphate hydrolases"/>
    <property type="match status" value="2"/>
</dbReference>
<dbReference type="InterPro" id="IPR049730">
    <property type="entry name" value="SNF2/RAD54-like_C"/>
</dbReference>
<dbReference type="GO" id="GO:0006281">
    <property type="term" value="P:DNA repair"/>
    <property type="evidence" value="ECO:0007669"/>
    <property type="project" value="TreeGrafter"/>
</dbReference>
<evidence type="ECO:0000256" key="1">
    <source>
        <dbReference type="ARBA" id="ARBA00022603"/>
    </source>
</evidence>
<dbReference type="PANTHER" id="PTHR45626">
    <property type="entry name" value="TRANSCRIPTION TERMINATION FACTOR 2-RELATED"/>
    <property type="match status" value="1"/>
</dbReference>
<dbReference type="GO" id="GO:0008094">
    <property type="term" value="F:ATP-dependent activity, acting on DNA"/>
    <property type="evidence" value="ECO:0007669"/>
    <property type="project" value="TreeGrafter"/>
</dbReference>
<dbReference type="Gene3D" id="3.40.50.10810">
    <property type="entry name" value="Tandem AAA-ATPase domain"/>
    <property type="match status" value="1"/>
</dbReference>
<dbReference type="PANTHER" id="PTHR45626:SF26">
    <property type="entry name" value="FAMILY HELICASE, PUTATIVE (AFU_ORTHOLOGUE AFUA_2G09120)-RELATED"/>
    <property type="match status" value="1"/>
</dbReference>
<evidence type="ECO:0000256" key="5">
    <source>
        <dbReference type="ARBA" id="ARBA00022840"/>
    </source>
</evidence>
<evidence type="ECO:0000256" key="2">
    <source>
        <dbReference type="ARBA" id="ARBA00022679"/>
    </source>
</evidence>
<dbReference type="InterPro" id="IPR029063">
    <property type="entry name" value="SAM-dependent_MTases_sf"/>
</dbReference>
<dbReference type="EMBL" id="CAJVOS010000008">
    <property type="protein sequence ID" value="CAG7963452.1"/>
    <property type="molecule type" value="Genomic_DNA"/>
</dbReference>
<keyword evidence="3" id="KW-0547">Nucleotide-binding</keyword>
<evidence type="ECO:0000259" key="7">
    <source>
        <dbReference type="SMART" id="SM00487"/>
    </source>
</evidence>
<dbReference type="InterPro" id="IPR050628">
    <property type="entry name" value="SNF2_RAD54_helicase_TF"/>
</dbReference>
<dbReference type="OrthoDB" id="423221at2759"/>
<proteinExistence type="predicted"/>
<reference evidence="8" key="1">
    <citation type="submission" date="2021-07" db="EMBL/GenBank/DDBJ databases">
        <authorList>
            <person name="Branca A.L. A."/>
        </authorList>
    </citation>
    <scope>NUCLEOTIDE SEQUENCE</scope>
</reference>
<dbReference type="GO" id="GO:0016787">
    <property type="term" value="F:hydrolase activity"/>
    <property type="evidence" value="ECO:0007669"/>
    <property type="project" value="UniProtKB-KW"/>
</dbReference>
<comment type="caution">
    <text evidence="8">The sequence shown here is derived from an EMBL/GenBank/DDBJ whole genome shotgun (WGS) entry which is preliminary data.</text>
</comment>
<dbReference type="Proteomes" id="UP001153618">
    <property type="component" value="Unassembled WGS sequence"/>
</dbReference>
<evidence type="ECO:0000256" key="4">
    <source>
        <dbReference type="ARBA" id="ARBA00022801"/>
    </source>
</evidence>
<sequence>MSSQEIVQQSSDLQLLFKDDKAQAVHKSPELRRGYREPGKKYRFLAYDLPPLHSLEEIFAHMARKALGLGLEHVLSQLGNRPLRVATMCSGTEAPLLALEMIQTGMDLQLRVSHAFSCEIVPLKQSYIERNFRPPILFRDITELGGDKGRTAYGSSEVIPGDLDVLVAGTACVDFSPLNNCKKTLQQGGESGATFDGLLQYAARYRPRLVIQENVRAAPWDQMEGKWRELGYVAVLVRIDTKHHYIPQTRERGYMVVIDGHRLGAAGLLGSPIDQGGLNKVSQHVRGLVCSLKRQASSPVGEWLLSDEDRRLELIEQRACLQLRSDASWDQYQIRHQRHRDQLDLGNERPLTRSTPGHSVLTAPDFYWHRFWQTQPERVWDTVDINFLKKISQSYDMNFKERWIDLSQGVDRGTDGLAGSGIAGCLTPRGIPFVTTRGGPVSGTEALSLQGLPLDRMLMTRETQSELMDMAGNAMTSTAVGAVMLASLIAVYQIFDTGDEVSTNPDDKEVKPLLVPNAQHSLMERELPDVPNRIDPALKGIAASTVIRCSCERQTIVKDRIYQCTLCGHTACNSCRGNPTHSYSPLSLSRRQPSDFIANTVGIVPMKLVITNLQLRHFEPLSLLDPIASLPDLWTDFAQCIELVLLDTFVFSEIKRGRKWRIVYISKHGHLHLEIGPDSIQWLLFAHPPKLAPAKSAIREILAKPVARFTPIYFKPFSSISRHIYNGVWELCSPLSLPFSLRISGQGDEVPSFESESGLKKAEFRDTKVWSTLLVEIEGSSAVLDHGVSGVYHFLPDCGTALGAMYKREATNHEPAMFLFLDSAKIGLPEDDACVFSLDHSRLPGYEVRMTVAELDPSWRSSQVTREPTSVSAFYRQWIQAPGAELSILYPNQGMEYHTLQTGNKISIDHGNCHNACLTIASLSAHPHALNLRDTATYWQSWDPEVSRMKLKKLTWLFSKLAACPDFENWNDIISPVPTHEHDYSNENCNICNPPSPSIIWGRNNSGRITPYENQLEAAVYERAIKARPSHFLIFRRLKENGHAELRVTLNIQALAHQARAKLAGLLNRETITSQWRLITQAYDMVKGPSTRFTLLDNAADIPSPQPPNFKKKLRAEQLRSLSWMISQEDPEIEPFIEEEIEESVLSLMSWRAEVKAAMPNTVRGGLIADEVGYGKTAIVLGLIDSQYEADLNVSREDDGLIAAKATLIIVPSNVCRQWAEEIQKFLGNTYKVLNMKSSSNITIQQVLDADIVLMPWSILANDTYYRRLHQLTGTPKVPSRSRGCTGRSFDSWFEGARDSLQQLVGILKTEGPEAMLQELEARRRQVEETNTNATFVPSRRLRGQAFADANASGDRPAVRAVATSGDDSGVSDTDPSESEDDSDDDAPDASGTQQKRSRSARSQTGRGAKRRKPIATVPGKPSKPKSGSTKKQKVPDDRKDFNIKGDKNQDWRSVKAALVHAFSFNRLIIDEYTYAGEERQASLVGLRARSKWILSGTPALDEFADIKSIARYLGVHLGIDDDADCDKPSHNLRLKNIRKNHTAAETFQFYQAPHSNAWYGHRRLHAQNFLDRFGRSNLADIKEIKLMTHIKIVGQTPTEEEDYNTLFQAVKDSRRRIDGPMNSILFKSQFPEEALIMGCTTSLIGKSPWCLESCLKGSDTFDEKSQWYWLQIESLCGEAAILWYRSSINKDGWKILHTDVMKGKFEDRVICDKFESLVRDCFETYKRWSLKDEDKHNSLSHCLDQREEKIHASNPTASDHTAAITKSLTSELISNLRRAREVDRTKRFYHSAVEAQTSSVLTCHNCKEDCSEKENLNVFKSCGHILCTSCKNEAKVFKKCIIESCMAKFSESQIIPGGTLIKDNNPDTVSSKLKELIQIIRDIPKDELALVFVQIGHLMPVVADALKIADIEHRMVTPGKLKVIEEFTKGPKVQKRGEQPPPRPKVLILNLGGAMAAGLNLQCANHVIFVSPLFTQNQYDWDSGMTQAIGRARRYGQQRTVNVYHLLVRGSYEVNIFQDRQNRKLVERNGVATLLPVGEMPLPTDVMLEGPRLRD</sequence>
<evidence type="ECO:0000313" key="9">
    <source>
        <dbReference type="Proteomes" id="UP001153618"/>
    </source>
</evidence>
<dbReference type="InterPro" id="IPR001525">
    <property type="entry name" value="C5_MeTfrase"/>
</dbReference>